<protein>
    <recommendedName>
        <fullName evidence="2">Amidohydrolase-related domain-containing protein</fullName>
    </recommendedName>
</protein>
<evidence type="ECO:0000313" key="3">
    <source>
        <dbReference type="EMBL" id="SVA04825.1"/>
    </source>
</evidence>
<dbReference type="SUPFAM" id="SSF51556">
    <property type="entry name" value="Metallo-dependent hydrolases"/>
    <property type="match status" value="1"/>
</dbReference>
<gene>
    <name evidence="3" type="ORF">METZ01_LOCUS57679</name>
</gene>
<dbReference type="GO" id="GO:0016787">
    <property type="term" value="F:hydrolase activity"/>
    <property type="evidence" value="ECO:0007669"/>
    <property type="project" value="InterPro"/>
</dbReference>
<feature type="domain" description="Amidohydrolase-related" evidence="2">
    <location>
        <begin position="14"/>
        <end position="306"/>
    </location>
</feature>
<evidence type="ECO:0000256" key="1">
    <source>
        <dbReference type="ARBA" id="ARBA00038310"/>
    </source>
</evidence>
<dbReference type="Gene3D" id="3.20.20.140">
    <property type="entry name" value="Metal-dependent hydrolases"/>
    <property type="match status" value="1"/>
</dbReference>
<organism evidence="3">
    <name type="scientific">marine metagenome</name>
    <dbReference type="NCBI Taxonomy" id="408172"/>
    <lineage>
        <taxon>unclassified sequences</taxon>
        <taxon>metagenomes</taxon>
        <taxon>ecological metagenomes</taxon>
    </lineage>
</organism>
<dbReference type="InterPro" id="IPR006680">
    <property type="entry name" value="Amidohydro-rel"/>
</dbReference>
<reference evidence="3" key="1">
    <citation type="submission" date="2018-05" db="EMBL/GenBank/DDBJ databases">
        <authorList>
            <person name="Lanie J.A."/>
            <person name="Ng W.-L."/>
            <person name="Kazmierczak K.M."/>
            <person name="Andrzejewski T.M."/>
            <person name="Davidsen T.M."/>
            <person name="Wayne K.J."/>
            <person name="Tettelin H."/>
            <person name="Glass J.I."/>
            <person name="Rusch D."/>
            <person name="Podicherti R."/>
            <person name="Tsui H.-C.T."/>
            <person name="Winkler M.E."/>
        </authorList>
    </citation>
    <scope>NUCLEOTIDE SEQUENCE</scope>
</reference>
<proteinExistence type="inferred from homology"/>
<dbReference type="Pfam" id="PF04909">
    <property type="entry name" value="Amidohydro_2"/>
    <property type="match status" value="1"/>
</dbReference>
<dbReference type="PANTHER" id="PTHR43569">
    <property type="entry name" value="AMIDOHYDROLASE"/>
    <property type="match status" value="1"/>
</dbReference>
<dbReference type="PANTHER" id="PTHR43569:SF2">
    <property type="entry name" value="AMIDOHYDROLASE-RELATED DOMAIN-CONTAINING PROTEIN"/>
    <property type="match status" value="1"/>
</dbReference>
<evidence type="ECO:0000259" key="2">
    <source>
        <dbReference type="Pfam" id="PF04909"/>
    </source>
</evidence>
<comment type="similarity">
    <text evidence="1">Belongs to the metallo-dependent hydrolases superfamily.</text>
</comment>
<dbReference type="EMBL" id="UINC01003268">
    <property type="protein sequence ID" value="SVA04825.1"/>
    <property type="molecule type" value="Genomic_DNA"/>
</dbReference>
<sequence length="310" mass="35628">MSYADKKMSMKLLDAHHHLWDLQALDYVWLKQLGVPKPFGDPTPIQRDYLTQHFQNDVSEAVDVELVGSVHIQVDGALPDPVTETSWLSRLSPSGIPSAIIGFVDLTREDAEAVLNNHLSFPEFRGVRQIIGMLEQRPDISFTKEHLLRNPRWQENFALLEKHQLSFDIQLYPEQMKESAEFLGGFPEVPVVIDHAGSPYEQTDSGLKLWREGLSSLAKLPNICIKLSGFGMYDRNWSSKSSLVLFETILELFRPKRIMWGSNFPVDRLMKSYNFCVEQLLQWISPLPLEDQRLIASETAKKFYRIGERL</sequence>
<dbReference type="InterPro" id="IPR032466">
    <property type="entry name" value="Metal_Hydrolase"/>
</dbReference>
<name>A0A381SL94_9ZZZZ</name>
<accession>A0A381SL94</accession>
<dbReference type="InterPro" id="IPR052350">
    <property type="entry name" value="Metallo-dep_Lactonases"/>
</dbReference>
<dbReference type="AlphaFoldDB" id="A0A381SL94"/>